<proteinExistence type="predicted"/>
<dbReference type="AlphaFoldDB" id="A0A655YH40"/>
<name>A0A655YH40_VIBCL</name>
<gene>
    <name evidence="1" type="ORF">ERS013201_02506</name>
</gene>
<accession>A0A655YH40</accession>
<reference evidence="1 2" key="1">
    <citation type="submission" date="2015-07" db="EMBL/GenBank/DDBJ databases">
        <authorList>
            <consortium name="Pathogen Informatics"/>
        </authorList>
    </citation>
    <scope>NUCLEOTIDE SEQUENCE [LARGE SCALE GENOMIC DNA]</scope>
    <source>
        <strain evidence="1 2">A325</strain>
    </source>
</reference>
<evidence type="ECO:0000313" key="2">
    <source>
        <dbReference type="Proteomes" id="UP000046067"/>
    </source>
</evidence>
<protein>
    <submittedName>
        <fullName evidence="1">Uncharacterized protein</fullName>
    </submittedName>
</protein>
<dbReference type="EMBL" id="CWQJ01000016">
    <property type="protein sequence ID" value="CSC38984.1"/>
    <property type="molecule type" value="Genomic_DNA"/>
</dbReference>
<organism evidence="1 2">
    <name type="scientific">Vibrio cholerae</name>
    <dbReference type="NCBI Taxonomy" id="666"/>
    <lineage>
        <taxon>Bacteria</taxon>
        <taxon>Pseudomonadati</taxon>
        <taxon>Pseudomonadota</taxon>
        <taxon>Gammaproteobacteria</taxon>
        <taxon>Vibrionales</taxon>
        <taxon>Vibrionaceae</taxon>
        <taxon>Vibrio</taxon>
    </lineage>
</organism>
<evidence type="ECO:0000313" key="1">
    <source>
        <dbReference type="EMBL" id="CSC38984.1"/>
    </source>
</evidence>
<dbReference type="Proteomes" id="UP000046067">
    <property type="component" value="Unassembled WGS sequence"/>
</dbReference>
<sequence length="87" mass="10100">MFIGLPEWFEFTIAPSLGLMEVAGGENKDDLQILRLRISNRVINVEILQGEWVQSAIRRQYYRQGIQQRRFTPSVFPNQSGDFIKGQ</sequence>